<comment type="similarity">
    <text evidence="2 10">Belongs to the cation transport ATPase (P-type) (TC 3.A.3) family. Type IB subfamily.</text>
</comment>
<feature type="transmembrane region" description="Helical" evidence="10">
    <location>
        <begin position="433"/>
        <end position="454"/>
    </location>
</feature>
<dbReference type="PANTHER" id="PTHR48085">
    <property type="entry name" value="CADMIUM/ZINC-TRANSPORTING ATPASE HMA2-RELATED"/>
    <property type="match status" value="1"/>
</dbReference>
<keyword evidence="10" id="KW-1003">Cell membrane</keyword>
<evidence type="ECO:0000256" key="10">
    <source>
        <dbReference type="RuleBase" id="RU362081"/>
    </source>
</evidence>
<dbReference type="GO" id="GO:0046872">
    <property type="term" value="F:metal ion binding"/>
    <property type="evidence" value="ECO:0007669"/>
    <property type="project" value="UniProtKB-KW"/>
</dbReference>
<dbReference type="InterPro" id="IPR023299">
    <property type="entry name" value="ATPase_P-typ_cyto_dom_N"/>
</dbReference>
<reference evidence="12 13" key="1">
    <citation type="submission" date="2016-10" db="EMBL/GenBank/DDBJ databases">
        <authorList>
            <person name="Varghese N."/>
            <person name="Submissions S."/>
        </authorList>
    </citation>
    <scope>NUCLEOTIDE SEQUENCE [LARGE SCALE GENOMIC DNA]</scope>
    <source>
        <strain evidence="12 13">DSM 1361</strain>
    </source>
</reference>
<keyword evidence="10" id="KW-0547">Nucleotide-binding</keyword>
<dbReference type="EC" id="7.2.2.12" evidence="8"/>
<feature type="transmembrane region" description="Helical" evidence="10">
    <location>
        <begin position="198"/>
        <end position="219"/>
    </location>
</feature>
<evidence type="ECO:0000256" key="6">
    <source>
        <dbReference type="ARBA" id="ARBA00022989"/>
    </source>
</evidence>
<dbReference type="NCBIfam" id="TIGR01494">
    <property type="entry name" value="ATPase_P-type"/>
    <property type="match status" value="1"/>
</dbReference>
<dbReference type="Gene3D" id="3.40.1110.10">
    <property type="entry name" value="Calcium-transporting ATPase, cytoplasmic domain N"/>
    <property type="match status" value="1"/>
</dbReference>
<dbReference type="Pfam" id="PF00122">
    <property type="entry name" value="E1-E2_ATPase"/>
    <property type="match status" value="1"/>
</dbReference>
<keyword evidence="4 10" id="KW-0479">Metal-binding</keyword>
<dbReference type="Proteomes" id="UP000243745">
    <property type="component" value="Unassembled WGS sequence"/>
</dbReference>
<dbReference type="InterPro" id="IPR023214">
    <property type="entry name" value="HAD_sf"/>
</dbReference>
<evidence type="ECO:0000256" key="5">
    <source>
        <dbReference type="ARBA" id="ARBA00022967"/>
    </source>
</evidence>
<dbReference type="SUPFAM" id="SSF81653">
    <property type="entry name" value="Calcium ATPase, transduction domain A"/>
    <property type="match status" value="1"/>
</dbReference>
<dbReference type="GO" id="GO:0015086">
    <property type="term" value="F:cadmium ion transmembrane transporter activity"/>
    <property type="evidence" value="ECO:0007669"/>
    <property type="project" value="TreeGrafter"/>
</dbReference>
<proteinExistence type="inferred from homology"/>
<evidence type="ECO:0000313" key="12">
    <source>
        <dbReference type="EMBL" id="SFP28520.1"/>
    </source>
</evidence>
<comment type="subcellular location">
    <subcellularLocation>
        <location evidence="10">Cell membrane</location>
    </subcellularLocation>
    <subcellularLocation>
        <location evidence="1">Membrane</location>
    </subcellularLocation>
</comment>
<evidence type="ECO:0000256" key="1">
    <source>
        <dbReference type="ARBA" id="ARBA00004370"/>
    </source>
</evidence>
<keyword evidence="5" id="KW-1278">Translocase</keyword>
<dbReference type="SFLD" id="SFLDG00002">
    <property type="entry name" value="C1.7:_P-type_atpase_like"/>
    <property type="match status" value="1"/>
</dbReference>
<keyword evidence="3 10" id="KW-0812">Transmembrane</keyword>
<gene>
    <name evidence="12" type="ORF">SAMN02910344_00976</name>
</gene>
<dbReference type="Pfam" id="PF00702">
    <property type="entry name" value="Hydrolase"/>
    <property type="match status" value="1"/>
</dbReference>
<feature type="transmembrane region" description="Helical" evidence="10">
    <location>
        <begin position="398"/>
        <end position="421"/>
    </location>
</feature>
<feature type="transmembrane region" description="Helical" evidence="10">
    <location>
        <begin position="764"/>
        <end position="783"/>
    </location>
</feature>
<sequence length="788" mass="83813">MKNNEEEYGYNSRSGNVNGGSQGLGIVRIIGRKETQSHAGISVCSPCSHDSDGSSPVSEFEDVNLRNYRQIPPDDGSLYFLARELDCPHCSSLIVADLQSLPYLADASYNLLTRTLVLKPKSPKSIPDDIESTVSEIIHRYEPDVTVVPLSDGHESISTDEKEDTIFGVSLKIRLIIGLAVFALGLGLYYGFAELSGVRITACILLLVSYLAAGADVLLDAVRKIKTSPFSEQMLMTVASLGAVAIGEYPEAAAVMIFYQVGEYFQDRAVNHSRASIRALLDICPDKASLQTDDGIVEVRASDVRIGDRVVVRPGEKVPCDGVVISGHAGMDTSNLTGESVPRSVSEGSEVYSGFISRDGVIEVEVRKKADDSAASEIIRMVEKAGERKSRTENFISVFAKYYTPSVVALAVLTALIPPLLFGEMWSVWIERALIFLVVSCPCALVISIPLTYFSGIGAASGRGIMVKGSNYLDALGKAGVVFFDKTGTLTRGTFRLSSITGSGIMSDDELLRLVASAENGSAHPIARSVTEAAEKRGLSLLNISDFQEISGRGIRAVADGKTVLAGNDRLLKDENISVPDISAVGTVIHVAADGVYAGTLVVADEIREDSAAAVDKLSKMGISCVMLTGDNDSIAASVAGHVGISEYHASLFPADKVSLVEKSLKKIHEKNRTAVFVGDGINDAPALALADVGIAMGAMGSDAAIEAADAVIMSDEPRKLVTGIGIARKTGTIVRQNIVLALAVKFLLMILGAMGIVGMWFAVFGDVGVMILAVLNSMRMIFNRRSA</sequence>
<keyword evidence="7 10" id="KW-0472">Membrane</keyword>
<dbReference type="InterPro" id="IPR036412">
    <property type="entry name" value="HAD-like_sf"/>
</dbReference>
<dbReference type="PROSITE" id="PS00154">
    <property type="entry name" value="ATPASE_E1_E2"/>
    <property type="match status" value="1"/>
</dbReference>
<evidence type="ECO:0000256" key="4">
    <source>
        <dbReference type="ARBA" id="ARBA00022723"/>
    </source>
</evidence>
<feature type="domain" description="P-type ATPase A" evidence="11">
    <location>
        <begin position="285"/>
        <end position="383"/>
    </location>
</feature>
<evidence type="ECO:0000256" key="8">
    <source>
        <dbReference type="ARBA" id="ARBA00039097"/>
    </source>
</evidence>
<dbReference type="EMBL" id="FOXF01000012">
    <property type="protein sequence ID" value="SFP28520.1"/>
    <property type="molecule type" value="Genomic_DNA"/>
</dbReference>
<keyword evidence="13" id="KW-1185">Reference proteome</keyword>
<dbReference type="InterPro" id="IPR027256">
    <property type="entry name" value="P-typ_ATPase_IB"/>
</dbReference>
<feature type="transmembrane region" description="Helical" evidence="10">
    <location>
        <begin position="739"/>
        <end position="758"/>
    </location>
</feature>
<dbReference type="InterPro" id="IPR008250">
    <property type="entry name" value="ATPase_P-typ_transduc_dom_A_sf"/>
</dbReference>
<comment type="catalytic activity">
    <reaction evidence="9">
        <text>Zn(2+)(in) + ATP + H2O = Zn(2+)(out) + ADP + phosphate + H(+)</text>
        <dbReference type="Rhea" id="RHEA:20621"/>
        <dbReference type="ChEBI" id="CHEBI:15377"/>
        <dbReference type="ChEBI" id="CHEBI:15378"/>
        <dbReference type="ChEBI" id="CHEBI:29105"/>
        <dbReference type="ChEBI" id="CHEBI:30616"/>
        <dbReference type="ChEBI" id="CHEBI:43474"/>
        <dbReference type="ChEBI" id="CHEBI:456216"/>
        <dbReference type="EC" id="7.2.2.12"/>
    </reaction>
</comment>
<keyword evidence="6 10" id="KW-1133">Transmembrane helix</keyword>
<dbReference type="GO" id="GO:0016463">
    <property type="term" value="F:P-type zinc transporter activity"/>
    <property type="evidence" value="ECO:0007669"/>
    <property type="project" value="UniProtKB-EC"/>
</dbReference>
<dbReference type="PRINTS" id="PR00119">
    <property type="entry name" value="CATATPASE"/>
</dbReference>
<dbReference type="PRINTS" id="PR00120">
    <property type="entry name" value="HATPASE"/>
</dbReference>
<dbReference type="PANTHER" id="PTHR48085:SF5">
    <property type="entry name" value="CADMIUM_ZINC-TRANSPORTING ATPASE HMA4-RELATED"/>
    <property type="match status" value="1"/>
</dbReference>
<dbReference type="GO" id="GO:0005524">
    <property type="term" value="F:ATP binding"/>
    <property type="evidence" value="ECO:0007669"/>
    <property type="project" value="UniProtKB-UniRule"/>
</dbReference>
<dbReference type="SFLD" id="SFLDF00027">
    <property type="entry name" value="p-type_atpase"/>
    <property type="match status" value="1"/>
</dbReference>
<dbReference type="InterPro" id="IPR044492">
    <property type="entry name" value="P_typ_ATPase_HD_dom"/>
</dbReference>
<name>A0A662ZI29_9GAMM</name>
<organism evidence="12 13">
    <name type="scientific">Ruminobacter amylophilus</name>
    <dbReference type="NCBI Taxonomy" id="867"/>
    <lineage>
        <taxon>Bacteria</taxon>
        <taxon>Pseudomonadati</taxon>
        <taxon>Pseudomonadota</taxon>
        <taxon>Gammaproteobacteria</taxon>
        <taxon>Aeromonadales</taxon>
        <taxon>Succinivibrionaceae</taxon>
        <taxon>Ruminobacter</taxon>
    </lineage>
</organism>
<evidence type="ECO:0000256" key="9">
    <source>
        <dbReference type="ARBA" id="ARBA00047308"/>
    </source>
</evidence>
<evidence type="ECO:0000256" key="3">
    <source>
        <dbReference type="ARBA" id="ARBA00022692"/>
    </source>
</evidence>
<dbReference type="Gene3D" id="3.40.50.1000">
    <property type="entry name" value="HAD superfamily/HAD-like"/>
    <property type="match status" value="1"/>
</dbReference>
<dbReference type="InterPro" id="IPR023298">
    <property type="entry name" value="ATPase_P-typ_TM_dom_sf"/>
</dbReference>
<dbReference type="InterPro" id="IPR051014">
    <property type="entry name" value="Cation_Transport_ATPase_IB"/>
</dbReference>
<dbReference type="NCBIfam" id="TIGR01525">
    <property type="entry name" value="ATPase-IB_hvy"/>
    <property type="match status" value="1"/>
</dbReference>
<dbReference type="InterPro" id="IPR001757">
    <property type="entry name" value="P_typ_ATPase"/>
</dbReference>
<dbReference type="OrthoDB" id="9814270at2"/>
<keyword evidence="10" id="KW-0067">ATP-binding</keyword>
<dbReference type="GO" id="GO:0005886">
    <property type="term" value="C:plasma membrane"/>
    <property type="evidence" value="ECO:0007669"/>
    <property type="project" value="UniProtKB-SubCell"/>
</dbReference>
<dbReference type="Gene3D" id="2.70.150.10">
    <property type="entry name" value="Calcium-transporting ATPase, cytoplasmic transduction domain A"/>
    <property type="match status" value="1"/>
</dbReference>
<dbReference type="SUPFAM" id="SSF56784">
    <property type="entry name" value="HAD-like"/>
    <property type="match status" value="1"/>
</dbReference>
<evidence type="ECO:0000259" key="11">
    <source>
        <dbReference type="Pfam" id="PF00122"/>
    </source>
</evidence>
<dbReference type="GO" id="GO:0016887">
    <property type="term" value="F:ATP hydrolysis activity"/>
    <property type="evidence" value="ECO:0007669"/>
    <property type="project" value="InterPro"/>
</dbReference>
<dbReference type="NCBIfam" id="TIGR01512">
    <property type="entry name" value="ATPase-IB2_Cd"/>
    <property type="match status" value="1"/>
</dbReference>
<feature type="transmembrane region" description="Helical" evidence="10">
    <location>
        <begin position="173"/>
        <end position="192"/>
    </location>
</feature>
<evidence type="ECO:0000313" key="13">
    <source>
        <dbReference type="Proteomes" id="UP000243745"/>
    </source>
</evidence>
<evidence type="ECO:0000256" key="2">
    <source>
        <dbReference type="ARBA" id="ARBA00006024"/>
    </source>
</evidence>
<evidence type="ECO:0000256" key="7">
    <source>
        <dbReference type="ARBA" id="ARBA00023136"/>
    </source>
</evidence>
<protein>
    <recommendedName>
        <fullName evidence="8">P-type Zn(2+) transporter</fullName>
        <ecNumber evidence="8">7.2.2.12</ecNumber>
    </recommendedName>
</protein>
<dbReference type="InterPro" id="IPR018303">
    <property type="entry name" value="ATPase_P-typ_P_site"/>
</dbReference>
<accession>A0A662ZI29</accession>
<dbReference type="InterPro" id="IPR059000">
    <property type="entry name" value="ATPase_P-type_domA"/>
</dbReference>
<dbReference type="SFLD" id="SFLDS00003">
    <property type="entry name" value="Haloacid_Dehalogenase"/>
    <property type="match status" value="1"/>
</dbReference>
<dbReference type="AlphaFoldDB" id="A0A662ZI29"/>
<dbReference type="RefSeq" id="WP_093141460.1">
    <property type="nucleotide sequence ID" value="NZ_FOXF01000012.1"/>
</dbReference>
<dbReference type="SUPFAM" id="SSF81665">
    <property type="entry name" value="Calcium ATPase, transmembrane domain M"/>
    <property type="match status" value="1"/>
</dbReference>